<dbReference type="EMBL" id="LAZR01067772">
    <property type="protein sequence ID" value="KKK50929.1"/>
    <property type="molecule type" value="Genomic_DNA"/>
</dbReference>
<name>A0A0F8YA21_9ZZZZ</name>
<feature type="non-terminal residue" evidence="1">
    <location>
        <position position="161"/>
    </location>
</feature>
<sequence>MNSSKLAQHIKNLRATSRTTSRGQLRAVESLLFWGTAADKNYLPYLKGCVGSYTTHLALDTIKTITQVQMRCAKKGISRLVSTSIPLLKMLLDWDKRATPSLDNYAGSYFTIPALKKGGPDIEVVFIKPLAHLVTVPHGRFMATRLISKFTAVDRWYTPTE</sequence>
<protein>
    <submittedName>
        <fullName evidence="1">Uncharacterized protein</fullName>
    </submittedName>
</protein>
<accession>A0A0F8YA21</accession>
<gene>
    <name evidence="1" type="ORF">LCGC14_3120130</name>
</gene>
<evidence type="ECO:0000313" key="1">
    <source>
        <dbReference type="EMBL" id="KKK50929.1"/>
    </source>
</evidence>
<organism evidence="1">
    <name type="scientific">marine sediment metagenome</name>
    <dbReference type="NCBI Taxonomy" id="412755"/>
    <lineage>
        <taxon>unclassified sequences</taxon>
        <taxon>metagenomes</taxon>
        <taxon>ecological metagenomes</taxon>
    </lineage>
</organism>
<dbReference type="AlphaFoldDB" id="A0A0F8YA21"/>
<comment type="caution">
    <text evidence="1">The sequence shown here is derived from an EMBL/GenBank/DDBJ whole genome shotgun (WGS) entry which is preliminary data.</text>
</comment>
<proteinExistence type="predicted"/>
<reference evidence="1" key="1">
    <citation type="journal article" date="2015" name="Nature">
        <title>Complex archaea that bridge the gap between prokaryotes and eukaryotes.</title>
        <authorList>
            <person name="Spang A."/>
            <person name="Saw J.H."/>
            <person name="Jorgensen S.L."/>
            <person name="Zaremba-Niedzwiedzka K."/>
            <person name="Martijn J."/>
            <person name="Lind A.E."/>
            <person name="van Eijk R."/>
            <person name="Schleper C."/>
            <person name="Guy L."/>
            <person name="Ettema T.J."/>
        </authorList>
    </citation>
    <scope>NUCLEOTIDE SEQUENCE</scope>
</reference>